<dbReference type="InterPro" id="IPR000315">
    <property type="entry name" value="Znf_B-box"/>
</dbReference>
<comment type="caution">
    <text evidence="12">The sequence shown here is derived from an EMBL/GenBank/DDBJ whole genome shotgun (WGS) entry which is preliminary data.</text>
</comment>
<evidence type="ECO:0000256" key="3">
    <source>
        <dbReference type="ARBA" id="ARBA00022723"/>
    </source>
</evidence>
<feature type="compositionally biased region" description="Low complexity" evidence="8">
    <location>
        <begin position="697"/>
        <end position="714"/>
    </location>
</feature>
<reference evidence="12" key="1">
    <citation type="submission" date="2021-03" db="EMBL/GenBank/DDBJ databases">
        <title>Chromosome level genome of the anhydrobiotic midge Polypedilum vanderplanki.</title>
        <authorList>
            <person name="Yoshida Y."/>
            <person name="Kikawada T."/>
            <person name="Gusev O."/>
        </authorList>
    </citation>
    <scope>NUCLEOTIDE SEQUENCE</scope>
    <source>
        <strain evidence="12">NIAS01</strain>
        <tissue evidence="12">Whole body or cell culture</tissue>
    </source>
</reference>
<evidence type="ECO:0000256" key="2">
    <source>
        <dbReference type="ARBA" id="ARBA00022490"/>
    </source>
</evidence>
<evidence type="ECO:0000256" key="4">
    <source>
        <dbReference type="ARBA" id="ARBA00022771"/>
    </source>
</evidence>
<evidence type="ECO:0000256" key="8">
    <source>
        <dbReference type="SAM" id="MobiDB-lite"/>
    </source>
</evidence>
<evidence type="ECO:0000256" key="6">
    <source>
        <dbReference type="PROSITE-ProRule" id="PRU00024"/>
    </source>
</evidence>
<keyword evidence="4 6" id="KW-0863">Zinc-finger</keyword>
<dbReference type="InterPro" id="IPR008974">
    <property type="entry name" value="TRAF-like"/>
</dbReference>
<dbReference type="PROSITE" id="PS50089">
    <property type="entry name" value="ZF_RING_2"/>
    <property type="match status" value="1"/>
</dbReference>
<feature type="region of interest" description="Disordered" evidence="8">
    <location>
        <begin position="1029"/>
        <end position="1061"/>
    </location>
</feature>
<keyword evidence="2" id="KW-0963">Cytoplasm</keyword>
<feature type="coiled-coil region" evidence="7">
    <location>
        <begin position="444"/>
        <end position="474"/>
    </location>
</feature>
<keyword evidence="3" id="KW-0479">Metal-binding</keyword>
<evidence type="ECO:0000256" key="1">
    <source>
        <dbReference type="ARBA" id="ARBA00004496"/>
    </source>
</evidence>
<dbReference type="GO" id="GO:0051865">
    <property type="term" value="P:protein autoubiquitination"/>
    <property type="evidence" value="ECO:0007669"/>
    <property type="project" value="TreeGrafter"/>
</dbReference>
<dbReference type="GO" id="GO:0005778">
    <property type="term" value="C:peroxisomal membrane"/>
    <property type="evidence" value="ECO:0007669"/>
    <property type="project" value="TreeGrafter"/>
</dbReference>
<keyword evidence="13" id="KW-1185">Reference proteome</keyword>
<dbReference type="InterPro" id="IPR037299">
    <property type="entry name" value="TRIM37_MATH"/>
</dbReference>
<dbReference type="GO" id="GO:0006513">
    <property type="term" value="P:protein monoubiquitination"/>
    <property type="evidence" value="ECO:0007669"/>
    <property type="project" value="TreeGrafter"/>
</dbReference>
<evidence type="ECO:0000259" key="10">
    <source>
        <dbReference type="PROSITE" id="PS50119"/>
    </source>
</evidence>
<dbReference type="InterPro" id="IPR003649">
    <property type="entry name" value="Bbox_C"/>
</dbReference>
<protein>
    <submittedName>
        <fullName evidence="12">Uncharacterized protein</fullName>
    </submittedName>
</protein>
<evidence type="ECO:0000259" key="9">
    <source>
        <dbReference type="PROSITE" id="PS50089"/>
    </source>
</evidence>
<dbReference type="InterPro" id="IPR002083">
    <property type="entry name" value="MATH/TRAF_dom"/>
</dbReference>
<feature type="compositionally biased region" description="Low complexity" evidence="8">
    <location>
        <begin position="936"/>
        <end position="949"/>
    </location>
</feature>
<dbReference type="CDD" id="cd16619">
    <property type="entry name" value="mRING-HC-C4C4_TRIM37_C-VIII"/>
    <property type="match status" value="1"/>
</dbReference>
<evidence type="ECO:0000256" key="5">
    <source>
        <dbReference type="ARBA" id="ARBA00022833"/>
    </source>
</evidence>
<dbReference type="EMBL" id="JADBJN010000002">
    <property type="protein sequence ID" value="KAG5676282.1"/>
    <property type="molecule type" value="Genomic_DNA"/>
</dbReference>
<gene>
    <name evidence="12" type="ORF">PVAND_006130</name>
</gene>
<evidence type="ECO:0000256" key="7">
    <source>
        <dbReference type="SAM" id="Coils"/>
    </source>
</evidence>
<dbReference type="Proteomes" id="UP001107558">
    <property type="component" value="Chromosome 2"/>
</dbReference>
<dbReference type="Pfam" id="PF00643">
    <property type="entry name" value="zf-B_box"/>
    <property type="match status" value="1"/>
</dbReference>
<dbReference type="InterPro" id="IPR001841">
    <property type="entry name" value="Znf_RING"/>
</dbReference>
<feature type="domain" description="MATH" evidence="11">
    <location>
        <begin position="300"/>
        <end position="424"/>
    </location>
</feature>
<evidence type="ECO:0000259" key="11">
    <source>
        <dbReference type="PROSITE" id="PS50144"/>
    </source>
</evidence>
<feature type="region of interest" description="Disordered" evidence="8">
    <location>
        <begin position="693"/>
        <end position="717"/>
    </location>
</feature>
<dbReference type="GO" id="GO:0070842">
    <property type="term" value="P:aggresome assembly"/>
    <property type="evidence" value="ECO:0007669"/>
    <property type="project" value="TreeGrafter"/>
</dbReference>
<keyword evidence="7" id="KW-0175">Coiled coil</keyword>
<feature type="domain" description="B box-type" evidence="10">
    <location>
        <begin position="113"/>
        <end position="156"/>
    </location>
</feature>
<dbReference type="SUPFAM" id="SSF49599">
    <property type="entry name" value="TRAF domain-like"/>
    <property type="match status" value="1"/>
</dbReference>
<dbReference type="GO" id="GO:0008270">
    <property type="term" value="F:zinc ion binding"/>
    <property type="evidence" value="ECO:0007669"/>
    <property type="project" value="UniProtKB-KW"/>
</dbReference>
<evidence type="ECO:0000313" key="12">
    <source>
        <dbReference type="EMBL" id="KAG5676282.1"/>
    </source>
</evidence>
<dbReference type="PROSITE" id="PS50144">
    <property type="entry name" value="MATH"/>
    <property type="match status" value="1"/>
</dbReference>
<dbReference type="PANTHER" id="PTHR36754:SF2">
    <property type="entry name" value="E3 UBIQUITIN-PROTEIN LIGASE TRIM37"/>
    <property type="match status" value="1"/>
</dbReference>
<dbReference type="GO" id="GO:0005164">
    <property type="term" value="F:tumor necrosis factor receptor binding"/>
    <property type="evidence" value="ECO:0007669"/>
    <property type="project" value="TreeGrafter"/>
</dbReference>
<dbReference type="Pfam" id="PF22486">
    <property type="entry name" value="MATH_2"/>
    <property type="match status" value="1"/>
</dbReference>
<feature type="domain" description="RING-type" evidence="9">
    <location>
        <begin position="35"/>
        <end position="75"/>
    </location>
</feature>
<dbReference type="SMART" id="SM00336">
    <property type="entry name" value="BBOX"/>
    <property type="match status" value="1"/>
</dbReference>
<sequence length="1061" mass="119258">MAHHKRNKVNSSIGASALEEEKESNSETLIDVFRCFICMEKLQDAHLCPFCSKLCCYVCISRWLVEQRKQCPHCRAPLHVHELVNCRWFEEVASQVENLQLMANKTSQLTILNDKDLCPTHNEEKLSVYCWTCKCCICAKCALFGGTHANHTFKQLELVYESHLSQVKEEVGQLRSRLVELVGFVSDVEQNVEVVRCSKDEKVREIRNAVELMVSRLDAQLKVKLISLMRQKNALSLETESLEHLLQEIEHQLNTCSRSQLISKSPDLLKMINQVRSKPMSSFSCTPIPADFVSEIVPSYDTGTFLIKNFTKLQQKGDAIYSNPLHVNGLCWRLKVYPNGNGSVRKEYLSVFLELSSGFPEVSKYEYRVQMIHPNSSKIIQREFVSDFESNETWGYNRFYRLDLLAEEGYLNTTKDTLELRFQVRASTFFQKCRDQQWYINQLLRQQSQNLTLIRDLKDRLEREQMKNLALQQASTTASDRNSGKSTKLKIMKDSQVEDLLVIQQQQQALLNDATSFSITDDLKKLSSDASRNRNRSNESRKVDILSQQKASEKSREKSLEKIKQSVSAPQEPKTTVTTTTSLAISFSSPNLATNTSFSSNTSSSDSEFVECNNVTSTTNVKIQNPLDDVSSLDENDNGDESLNLAGENDVEYAELTQRMIFPQTFTTGTQKAQNALESVTSSEESDLMLMNLFDGSSNSNDSASSSHSSNSSSCTAPRISSVLENFETANPSALASSSTTTINGALASNYNTNDYHMPSDLHLQENAHSLPLPLENTTCASPVWKTQKHLNELINNVKLLNNDTNYNHFPSTSSNVTASKNFMRPPRALSHKRYSLNENSIDGDQIDVSLAFTNDSVNMKRYTDDIWQKTVSSDCGNSGDQSIQIWEKQPDANKNSRLTSSYWPYVPPRSVSCYNDNDVWANMAGGNIFFPASGPSSTTSSRRPPTSDSKNRSKKSNASKSHDHSNANSLDSDDEFNTIKKRLSLSSLRSSLCRQKALENGNAAHSSAFSIDSNDDFLQALSNISFDIGSMGNTRAEDEHKSSNSKKKSKSEQQQRPNSS</sequence>
<dbReference type="InterPro" id="IPR053003">
    <property type="entry name" value="TRIM_RBCC_E3_ubiq-ligases"/>
</dbReference>
<dbReference type="OrthoDB" id="192247at2759"/>
<name>A0A9J6C2N1_POLVA</name>
<dbReference type="Gene3D" id="2.60.210.10">
    <property type="entry name" value="Apoptosis, Tumor Necrosis Factor Receptor Associated Protein 2, Chain A"/>
    <property type="match status" value="1"/>
</dbReference>
<dbReference type="InterPro" id="IPR013083">
    <property type="entry name" value="Znf_RING/FYVE/PHD"/>
</dbReference>
<keyword evidence="5" id="KW-0862">Zinc</keyword>
<dbReference type="Gene3D" id="3.30.160.60">
    <property type="entry name" value="Classic Zinc Finger"/>
    <property type="match status" value="1"/>
</dbReference>
<dbReference type="AlphaFoldDB" id="A0A9J6C2N1"/>
<accession>A0A9J6C2N1</accession>
<proteinExistence type="predicted"/>
<dbReference type="GO" id="GO:0016235">
    <property type="term" value="C:aggresome"/>
    <property type="evidence" value="ECO:0007669"/>
    <property type="project" value="TreeGrafter"/>
</dbReference>
<feature type="region of interest" description="Disordered" evidence="8">
    <location>
        <begin position="527"/>
        <end position="557"/>
    </location>
</feature>
<dbReference type="GO" id="GO:0031625">
    <property type="term" value="F:ubiquitin protein ligase binding"/>
    <property type="evidence" value="ECO:0007669"/>
    <property type="project" value="TreeGrafter"/>
</dbReference>
<dbReference type="Gene3D" id="3.30.40.10">
    <property type="entry name" value="Zinc/RING finger domain, C3HC4 (zinc finger)"/>
    <property type="match status" value="1"/>
</dbReference>
<dbReference type="SUPFAM" id="SSF57850">
    <property type="entry name" value="RING/U-box"/>
    <property type="match status" value="1"/>
</dbReference>
<dbReference type="SMART" id="SM00061">
    <property type="entry name" value="MATH"/>
    <property type="match status" value="1"/>
</dbReference>
<evidence type="ECO:0000313" key="13">
    <source>
        <dbReference type="Proteomes" id="UP001107558"/>
    </source>
</evidence>
<organism evidence="12 13">
    <name type="scientific">Polypedilum vanderplanki</name>
    <name type="common">Sleeping chironomid midge</name>
    <dbReference type="NCBI Taxonomy" id="319348"/>
    <lineage>
        <taxon>Eukaryota</taxon>
        <taxon>Metazoa</taxon>
        <taxon>Ecdysozoa</taxon>
        <taxon>Arthropoda</taxon>
        <taxon>Hexapoda</taxon>
        <taxon>Insecta</taxon>
        <taxon>Pterygota</taxon>
        <taxon>Neoptera</taxon>
        <taxon>Endopterygota</taxon>
        <taxon>Diptera</taxon>
        <taxon>Nematocera</taxon>
        <taxon>Chironomoidea</taxon>
        <taxon>Chironomidae</taxon>
        <taxon>Chironominae</taxon>
        <taxon>Polypedilum</taxon>
        <taxon>Polypedilum</taxon>
    </lineage>
</organism>
<dbReference type="SMART" id="SM00502">
    <property type="entry name" value="BBC"/>
    <property type="match status" value="1"/>
</dbReference>
<feature type="region of interest" description="Disordered" evidence="8">
    <location>
        <begin position="932"/>
        <end position="974"/>
    </location>
</feature>
<dbReference type="CDD" id="cd03773">
    <property type="entry name" value="MATH_TRIM37"/>
    <property type="match status" value="1"/>
</dbReference>
<comment type="subcellular location">
    <subcellularLocation>
        <location evidence="1">Cytoplasm</location>
    </subcellularLocation>
</comment>
<dbReference type="GO" id="GO:0061630">
    <property type="term" value="F:ubiquitin protein ligase activity"/>
    <property type="evidence" value="ECO:0007669"/>
    <property type="project" value="TreeGrafter"/>
</dbReference>
<dbReference type="PANTHER" id="PTHR36754">
    <property type="entry name" value="E3 UBIQUITIN-PROTEIN LIGASE TRIM37"/>
    <property type="match status" value="1"/>
</dbReference>
<dbReference type="PROSITE" id="PS50119">
    <property type="entry name" value="ZF_BBOX"/>
    <property type="match status" value="1"/>
</dbReference>
<dbReference type="SUPFAM" id="SSF57845">
    <property type="entry name" value="B-box zinc-binding domain"/>
    <property type="match status" value="1"/>
</dbReference>